<comment type="similarity">
    <text evidence="2">Belongs to the CWC25 family.</text>
</comment>
<keyword evidence="7" id="KW-0539">Nucleus</keyword>
<dbReference type="GO" id="GO:0000398">
    <property type="term" value="P:mRNA splicing, via spliceosome"/>
    <property type="evidence" value="ECO:0007669"/>
    <property type="project" value="TreeGrafter"/>
</dbReference>
<keyword evidence="4" id="KW-0747">Spliceosome</keyword>
<feature type="compositionally biased region" description="Basic and acidic residues" evidence="8">
    <location>
        <begin position="146"/>
        <end position="159"/>
    </location>
</feature>
<reference evidence="9" key="1">
    <citation type="journal article" date="2015" name="J. Med. Entomol.">
        <title>A Deep Insight Into the Sialotranscriptome of the Chagas Disease Vector, Panstrongylus megistus (Hemiptera: Heteroptera).</title>
        <authorList>
            <person name="Ribeiro J.M."/>
            <person name="Schwarz A."/>
            <person name="Francischetti I.M."/>
        </authorList>
    </citation>
    <scope>NUCLEOTIDE SEQUENCE</scope>
    <source>
        <tissue evidence="9">Salivary glands</tissue>
    </source>
</reference>
<organism evidence="9">
    <name type="scientific">Panstrongylus megistus</name>
    <dbReference type="NCBI Taxonomy" id="65343"/>
    <lineage>
        <taxon>Eukaryota</taxon>
        <taxon>Metazoa</taxon>
        <taxon>Ecdysozoa</taxon>
        <taxon>Arthropoda</taxon>
        <taxon>Hexapoda</taxon>
        <taxon>Insecta</taxon>
        <taxon>Pterygota</taxon>
        <taxon>Neoptera</taxon>
        <taxon>Paraneoptera</taxon>
        <taxon>Hemiptera</taxon>
        <taxon>Heteroptera</taxon>
        <taxon>Panheteroptera</taxon>
        <taxon>Cimicomorpha</taxon>
        <taxon>Reduviidae</taxon>
        <taxon>Triatominae</taxon>
        <taxon>Panstrongylus</taxon>
    </lineage>
</organism>
<keyword evidence="6" id="KW-0508">mRNA splicing</keyword>
<dbReference type="InterPro" id="IPR022209">
    <property type="entry name" value="CWC25"/>
</dbReference>
<evidence type="ECO:0000256" key="3">
    <source>
        <dbReference type="ARBA" id="ARBA00022664"/>
    </source>
</evidence>
<evidence type="ECO:0000256" key="8">
    <source>
        <dbReference type="SAM" id="MobiDB-lite"/>
    </source>
</evidence>
<feature type="compositionally biased region" description="Low complexity" evidence="8">
    <location>
        <begin position="174"/>
        <end position="189"/>
    </location>
</feature>
<evidence type="ECO:0000313" key="9">
    <source>
        <dbReference type="EMBL" id="JAC87018.1"/>
    </source>
</evidence>
<dbReference type="Pfam" id="PF12542">
    <property type="entry name" value="CWC25"/>
    <property type="match status" value="1"/>
</dbReference>
<evidence type="ECO:0000256" key="1">
    <source>
        <dbReference type="ARBA" id="ARBA00004123"/>
    </source>
</evidence>
<sequence>MEWMYKNSSETVDREEYLLGRAIDKNIESQLSGSFNEVDKDITPVSIFTNSGSNLQVDVARKLKEDPLEQIRQKELETRKQLLKNPVKMKKLQNMLKAKQEMIIKKKAKKKKKKSHDKAIDELLTSKYLQLREKLGGKNLLELGKNERSTVQEGRDRNERRSKRKKKKKRKSVSESSTSSEDTSSSSSSETEEEIYNKEMKKKCDGTKDKKTSNSLKRKSSHDERKPNDKRYGLEIRDPDRTNSVEPCKISRSSSYASCKIEKETKGHLTKKSSCKEQQKLTEEEKAKRLREMTENVAWRNQLTKKSIKRYKDEEKKEKEVNEKDYDEGFLRRQMALATSHVTVHERIKSNVNNIQRSERHMSENFARR</sequence>
<feature type="compositionally biased region" description="Basic and acidic residues" evidence="8">
    <location>
        <begin position="274"/>
        <end position="287"/>
    </location>
</feature>
<feature type="compositionally biased region" description="Basic residues" evidence="8">
    <location>
        <begin position="160"/>
        <end position="171"/>
    </location>
</feature>
<evidence type="ECO:0000256" key="2">
    <source>
        <dbReference type="ARBA" id="ARBA00006695"/>
    </source>
</evidence>
<evidence type="ECO:0000256" key="5">
    <source>
        <dbReference type="ARBA" id="ARBA00023054"/>
    </source>
</evidence>
<evidence type="ECO:0000256" key="7">
    <source>
        <dbReference type="ARBA" id="ARBA00023242"/>
    </source>
</evidence>
<feature type="compositionally biased region" description="Basic and acidic residues" evidence="8">
    <location>
        <begin position="221"/>
        <end position="243"/>
    </location>
</feature>
<evidence type="ECO:0000256" key="6">
    <source>
        <dbReference type="ARBA" id="ARBA00023187"/>
    </source>
</evidence>
<proteinExistence type="evidence at transcript level"/>
<feature type="compositionally biased region" description="Basic and acidic residues" evidence="8">
    <location>
        <begin position="195"/>
        <end position="212"/>
    </location>
</feature>
<comment type="subcellular location">
    <subcellularLocation>
        <location evidence="1">Nucleus</location>
    </subcellularLocation>
</comment>
<dbReference type="GO" id="GO:0005684">
    <property type="term" value="C:U2-type spliceosomal complex"/>
    <property type="evidence" value="ECO:0007669"/>
    <property type="project" value="TreeGrafter"/>
</dbReference>
<accession>A0A069DSG2</accession>
<name>A0A069DSG2_9HEMI</name>
<keyword evidence="5" id="KW-0175">Coiled coil</keyword>
<dbReference type="EMBL" id="GBGD01001871">
    <property type="protein sequence ID" value="JAC87018.1"/>
    <property type="molecule type" value="mRNA"/>
</dbReference>
<dbReference type="InterPro" id="IPR051376">
    <property type="entry name" value="CWC25_splicing_factor"/>
</dbReference>
<dbReference type="PANTHER" id="PTHR16196:SF0">
    <property type="entry name" value="PRE-MRNA-SPLICING FACTOR CWC25 HOMOLOG"/>
    <property type="match status" value="1"/>
</dbReference>
<feature type="region of interest" description="Disordered" evidence="8">
    <location>
        <begin position="146"/>
        <end position="287"/>
    </location>
</feature>
<dbReference type="AlphaFoldDB" id="A0A069DSG2"/>
<protein>
    <submittedName>
        <fullName evidence="9">Putative pre-mrna-splicing factor cwc25</fullName>
    </submittedName>
</protein>
<keyword evidence="3" id="KW-0507">mRNA processing</keyword>
<evidence type="ECO:0000256" key="4">
    <source>
        <dbReference type="ARBA" id="ARBA00022728"/>
    </source>
</evidence>
<dbReference type="PANTHER" id="PTHR16196">
    <property type="entry name" value="CELL CYCLE CONTROL PROTEIN CWF25"/>
    <property type="match status" value="1"/>
</dbReference>